<dbReference type="RefSeq" id="XP_459652.2">
    <property type="nucleotide sequence ID" value="XM_459652.1"/>
</dbReference>
<evidence type="ECO:0000313" key="3">
    <source>
        <dbReference type="Proteomes" id="UP000000599"/>
    </source>
</evidence>
<dbReference type="VEuPathDB" id="FungiDB:DEHA2E07876g"/>
<dbReference type="Pfam" id="PF09769">
    <property type="entry name" value="ApoO"/>
    <property type="match status" value="1"/>
</dbReference>
<reference evidence="2 3" key="1">
    <citation type="journal article" date="2004" name="Nature">
        <title>Genome evolution in yeasts.</title>
        <authorList>
            <consortium name="Genolevures"/>
            <person name="Dujon B."/>
            <person name="Sherman D."/>
            <person name="Fischer G."/>
            <person name="Durrens P."/>
            <person name="Casaregola S."/>
            <person name="Lafontaine I."/>
            <person name="de Montigny J."/>
            <person name="Marck C."/>
            <person name="Neuveglise C."/>
            <person name="Talla E."/>
            <person name="Goffard N."/>
            <person name="Frangeul L."/>
            <person name="Aigle M."/>
            <person name="Anthouard V."/>
            <person name="Babour A."/>
            <person name="Barbe V."/>
            <person name="Barnay S."/>
            <person name="Blanchin S."/>
            <person name="Beckerich J.M."/>
            <person name="Beyne E."/>
            <person name="Bleykasten C."/>
            <person name="Boisrame A."/>
            <person name="Boyer J."/>
            <person name="Cattolico L."/>
            <person name="Confanioleri F."/>
            <person name="de Daruvar A."/>
            <person name="Despons L."/>
            <person name="Fabre E."/>
            <person name="Fairhead C."/>
            <person name="Ferry-Dumazet H."/>
            <person name="Groppi A."/>
            <person name="Hantraye F."/>
            <person name="Hennequin C."/>
            <person name="Jauniaux N."/>
            <person name="Joyet P."/>
            <person name="Kachouri R."/>
            <person name="Kerrest A."/>
            <person name="Koszul R."/>
            <person name="Lemaire M."/>
            <person name="Lesur I."/>
            <person name="Ma L."/>
            <person name="Muller H."/>
            <person name="Nicaud J.M."/>
            <person name="Nikolski M."/>
            <person name="Oztas S."/>
            <person name="Ozier-Kalogeropoulos O."/>
            <person name="Pellenz S."/>
            <person name="Potier S."/>
            <person name="Richard G.F."/>
            <person name="Straub M.L."/>
            <person name="Suleau A."/>
            <person name="Swennene D."/>
            <person name="Tekaia F."/>
            <person name="Wesolowski-Louvel M."/>
            <person name="Westhof E."/>
            <person name="Wirth B."/>
            <person name="Zeniou-Meyer M."/>
            <person name="Zivanovic I."/>
            <person name="Bolotin-Fukuhara M."/>
            <person name="Thierry A."/>
            <person name="Bouchier C."/>
            <person name="Caudron B."/>
            <person name="Scarpelli C."/>
            <person name="Gaillardin C."/>
            <person name="Weissenbach J."/>
            <person name="Wincker P."/>
            <person name="Souciet J.L."/>
        </authorList>
    </citation>
    <scope>NUCLEOTIDE SEQUENCE [LARGE SCALE GENOMIC DNA]</scope>
    <source>
        <strain evidence="3">ATCC 36239 / CBS 767 / BCRC 21394 / JCM 1990 / NBRC 0083 / IGC 2968</strain>
    </source>
</reference>
<dbReference type="OrthoDB" id="2399148at2759"/>
<gene>
    <name evidence="2" type="ordered locus">DEHA2E07876g</name>
</gene>
<proteinExistence type="predicted"/>
<organism evidence="2 3">
    <name type="scientific">Debaryomyces hansenii (strain ATCC 36239 / CBS 767 / BCRC 21394 / JCM 1990 / NBRC 0083 / IGC 2968)</name>
    <name type="common">Yeast</name>
    <name type="synonym">Torulaspora hansenii</name>
    <dbReference type="NCBI Taxonomy" id="284592"/>
    <lineage>
        <taxon>Eukaryota</taxon>
        <taxon>Fungi</taxon>
        <taxon>Dikarya</taxon>
        <taxon>Ascomycota</taxon>
        <taxon>Saccharomycotina</taxon>
        <taxon>Pichiomycetes</taxon>
        <taxon>Debaryomycetaceae</taxon>
        <taxon>Debaryomyces</taxon>
    </lineage>
</organism>
<dbReference type="GO" id="GO:0044284">
    <property type="term" value="C:mitochondrial crista junction"/>
    <property type="evidence" value="ECO:0007669"/>
    <property type="project" value="TreeGrafter"/>
</dbReference>
<keyword evidence="1" id="KW-0999">Mitochondrion inner membrane</keyword>
<dbReference type="Proteomes" id="UP000000599">
    <property type="component" value="Chromosome E"/>
</dbReference>
<keyword evidence="1" id="KW-0496">Mitochondrion</keyword>
<protein>
    <recommendedName>
        <fullName evidence="1">MICOS complex subunit</fullName>
    </recommendedName>
</protein>
<keyword evidence="3" id="KW-1185">Reference proteome</keyword>
<dbReference type="GO" id="GO:0042407">
    <property type="term" value="P:cristae formation"/>
    <property type="evidence" value="ECO:0007669"/>
    <property type="project" value="InterPro"/>
</dbReference>
<dbReference type="PANTHER" id="PTHR28268">
    <property type="entry name" value="MICOS SUBUNIT MIC26"/>
    <property type="match status" value="1"/>
</dbReference>
<dbReference type="AlphaFoldDB" id="Q6BQ68"/>
<dbReference type="FunCoup" id="Q6BQ68">
    <property type="interactions" value="34"/>
</dbReference>
<dbReference type="GeneID" id="2902729"/>
<dbReference type="KEGG" id="dha:DEHA2E07876g"/>
<accession>Q6BQ68</accession>
<comment type="subcellular location">
    <subcellularLocation>
        <location evidence="1">Mitochondrion inner membrane</location>
    </subcellularLocation>
</comment>
<dbReference type="STRING" id="284592.Q6BQ68"/>
<dbReference type="PANTHER" id="PTHR28268:SF1">
    <property type="entry name" value="MICOS SUBUNIT MIC26"/>
    <property type="match status" value="1"/>
</dbReference>
<evidence type="ECO:0000313" key="2">
    <source>
        <dbReference type="EMBL" id="CAG87883.2"/>
    </source>
</evidence>
<dbReference type="EMBL" id="CR382137">
    <property type="protein sequence ID" value="CAG87883.2"/>
    <property type="molecule type" value="Genomic_DNA"/>
</dbReference>
<dbReference type="GO" id="GO:0061617">
    <property type="term" value="C:MICOS complex"/>
    <property type="evidence" value="ECO:0007669"/>
    <property type="project" value="UniProtKB-UniRule"/>
</dbReference>
<keyword evidence="1" id="KW-0472">Membrane</keyword>
<comment type="function">
    <text evidence="1">Component of the MICOS complex, a large protein complex of the mitochondrial inner membrane that plays crucial roles in the maintenance of crista junctions, inner membrane architecture, and formation of contact sites to the outer membrane.</text>
</comment>
<sequence length="245" mass="27279">MFARSSVHYGASLAVVGAFLIKPSQISNEPKRRFYEDESDVIPVPGTITPSPGTEIEALGPNKLVDGISVRSTSTLESYFRAIRESAVQGINSVQHYMNQGYTKYNETERQVTDTMAELHYKPEDLLPSTLYIVIATMSGNIMARQRGLIAKTTFPLVLGLASFRYFLPQTFNNVSGFVWNLEKRALPDLAEQQQLALAKADQFVQGVEKSSQRNQKRLEDSANSLRKSIAQVTGLNIDEEVSKK</sequence>
<dbReference type="InterPro" id="IPR033181">
    <property type="entry name" value="Mic26_fungi"/>
</dbReference>
<dbReference type="InParanoid" id="Q6BQ68"/>
<dbReference type="HOGENOM" id="CLU_086433_0_0_1"/>
<name>Q6BQ68_DEBHA</name>
<dbReference type="InterPro" id="IPR019166">
    <property type="entry name" value="MIC26/MIC27"/>
</dbReference>
<dbReference type="OMA" id="KWIGVEH"/>
<dbReference type="eggNOG" id="ENOG502S70K">
    <property type="taxonomic scope" value="Eukaryota"/>
</dbReference>
<comment type="subunit">
    <text evidence="1">Component of the mitochondrial contact site and cristae organizing system (MICOS) complex.</text>
</comment>
<evidence type="ECO:0000256" key="1">
    <source>
        <dbReference type="RuleBase" id="RU363021"/>
    </source>
</evidence>